<proteinExistence type="predicted"/>
<comment type="caution">
    <text evidence="1">The sequence shown here is derived from an EMBL/GenBank/DDBJ whole genome shotgun (WGS) entry which is preliminary data.</text>
</comment>
<dbReference type="EMBL" id="JAIQCV010000007">
    <property type="protein sequence ID" value="KAH1082174.1"/>
    <property type="molecule type" value="Genomic_DNA"/>
</dbReference>
<evidence type="ECO:0000313" key="1">
    <source>
        <dbReference type="EMBL" id="KAH1082174.1"/>
    </source>
</evidence>
<reference evidence="1 2" key="1">
    <citation type="journal article" date="2021" name="Plant Biotechnol. J.">
        <title>Multi-omics assisted identification of the key and species-specific regulatory components of drought-tolerant mechanisms in Gossypium stocksii.</title>
        <authorList>
            <person name="Yu D."/>
            <person name="Ke L."/>
            <person name="Zhang D."/>
            <person name="Wu Y."/>
            <person name="Sun Y."/>
            <person name="Mei J."/>
            <person name="Sun J."/>
            <person name="Sun Y."/>
        </authorList>
    </citation>
    <scope>NUCLEOTIDE SEQUENCE [LARGE SCALE GENOMIC DNA]</scope>
    <source>
        <strain evidence="2">cv. E1</strain>
        <tissue evidence="1">Leaf</tissue>
    </source>
</reference>
<gene>
    <name evidence="1" type="ORF">J1N35_021935</name>
</gene>
<evidence type="ECO:0000313" key="2">
    <source>
        <dbReference type="Proteomes" id="UP000828251"/>
    </source>
</evidence>
<organism evidence="1 2">
    <name type="scientific">Gossypium stocksii</name>
    <dbReference type="NCBI Taxonomy" id="47602"/>
    <lineage>
        <taxon>Eukaryota</taxon>
        <taxon>Viridiplantae</taxon>
        <taxon>Streptophyta</taxon>
        <taxon>Embryophyta</taxon>
        <taxon>Tracheophyta</taxon>
        <taxon>Spermatophyta</taxon>
        <taxon>Magnoliopsida</taxon>
        <taxon>eudicotyledons</taxon>
        <taxon>Gunneridae</taxon>
        <taxon>Pentapetalae</taxon>
        <taxon>rosids</taxon>
        <taxon>malvids</taxon>
        <taxon>Malvales</taxon>
        <taxon>Malvaceae</taxon>
        <taxon>Malvoideae</taxon>
        <taxon>Gossypium</taxon>
    </lineage>
</organism>
<accession>A0A9D3VHP8</accession>
<keyword evidence="2" id="KW-1185">Reference proteome</keyword>
<dbReference type="Proteomes" id="UP000828251">
    <property type="component" value="Unassembled WGS sequence"/>
</dbReference>
<name>A0A9D3VHP8_9ROSI</name>
<protein>
    <submittedName>
        <fullName evidence="1">Uncharacterized protein</fullName>
    </submittedName>
</protein>
<dbReference type="AlphaFoldDB" id="A0A9D3VHP8"/>
<sequence length="113" mass="13077">MESSLGCLDSCSHLQNPTKLRSLCSNEWYLIRQKYLRSYPLTMTTNKKKEKGIIANKWLKEKQIKYSRIHHWNNKQTVGSEEVKKSKPKFPGSSSVKACFKMLLVCVVKVDVV</sequence>